<dbReference type="EMBL" id="AMZH03002857">
    <property type="protein sequence ID" value="RRT74174.1"/>
    <property type="molecule type" value="Genomic_DNA"/>
</dbReference>
<evidence type="ECO:0000313" key="1">
    <source>
        <dbReference type="EMBL" id="RRT74174.1"/>
    </source>
</evidence>
<name>A0A427AD76_ENSVE</name>
<protein>
    <submittedName>
        <fullName evidence="1">Uncharacterized protein</fullName>
    </submittedName>
</protein>
<comment type="caution">
    <text evidence="1">The sequence shown here is derived from an EMBL/GenBank/DDBJ whole genome shotgun (WGS) entry which is preliminary data.</text>
</comment>
<dbReference type="AlphaFoldDB" id="A0A427AD76"/>
<gene>
    <name evidence="1" type="ORF">B296_00032604</name>
</gene>
<evidence type="ECO:0000313" key="2">
    <source>
        <dbReference type="Proteomes" id="UP000287651"/>
    </source>
</evidence>
<sequence length="135" mass="13679">MGASPVETAAQDANGHVIAEEANPAEMPGLACQDAGANVGHAEEGEQEAAAEDDLQGVFVYVASTAVGLALAYIQKVEASEEAVEVQTAWGVVAGYQAGFAEASEVVGTTDVLSLHEPRDAEVVPLAGAGFGDEH</sequence>
<accession>A0A427AD76</accession>
<proteinExistence type="predicted"/>
<reference evidence="1 2" key="1">
    <citation type="journal article" date="2014" name="Agronomy (Basel)">
        <title>A Draft Genome Sequence for Ensete ventricosum, the Drought-Tolerant Tree Against Hunger.</title>
        <authorList>
            <person name="Harrison J."/>
            <person name="Moore K.A."/>
            <person name="Paszkiewicz K."/>
            <person name="Jones T."/>
            <person name="Grant M."/>
            <person name="Ambacheew D."/>
            <person name="Muzemil S."/>
            <person name="Studholme D.J."/>
        </authorList>
    </citation>
    <scope>NUCLEOTIDE SEQUENCE [LARGE SCALE GENOMIC DNA]</scope>
</reference>
<organism evidence="1 2">
    <name type="scientific">Ensete ventricosum</name>
    <name type="common">Abyssinian banana</name>
    <name type="synonym">Musa ensete</name>
    <dbReference type="NCBI Taxonomy" id="4639"/>
    <lineage>
        <taxon>Eukaryota</taxon>
        <taxon>Viridiplantae</taxon>
        <taxon>Streptophyta</taxon>
        <taxon>Embryophyta</taxon>
        <taxon>Tracheophyta</taxon>
        <taxon>Spermatophyta</taxon>
        <taxon>Magnoliopsida</taxon>
        <taxon>Liliopsida</taxon>
        <taxon>Zingiberales</taxon>
        <taxon>Musaceae</taxon>
        <taxon>Ensete</taxon>
    </lineage>
</organism>
<dbReference type="Proteomes" id="UP000287651">
    <property type="component" value="Unassembled WGS sequence"/>
</dbReference>